<evidence type="ECO:0000256" key="3">
    <source>
        <dbReference type="ARBA" id="ARBA00022989"/>
    </source>
</evidence>
<dbReference type="InterPro" id="IPR002523">
    <property type="entry name" value="MgTranspt_CorA/ZnTranspt_ZntB"/>
</dbReference>
<dbReference type="RefSeq" id="XP_056050011.1">
    <property type="nucleotide sequence ID" value="XM_056192922.1"/>
</dbReference>
<dbReference type="GO" id="GO:0015095">
    <property type="term" value="F:magnesium ion transmembrane transporter activity"/>
    <property type="evidence" value="ECO:0007669"/>
    <property type="project" value="TreeGrafter"/>
</dbReference>
<dbReference type="Proteomes" id="UP001144673">
    <property type="component" value="Chromosome 3"/>
</dbReference>
<evidence type="ECO:0000313" key="7">
    <source>
        <dbReference type="Proteomes" id="UP001144673"/>
    </source>
</evidence>
<organism evidence="6 7">
    <name type="scientific">Akanthomyces muscarius</name>
    <name type="common">Entomopathogenic fungus</name>
    <name type="synonym">Lecanicillium muscarium</name>
    <dbReference type="NCBI Taxonomy" id="2231603"/>
    <lineage>
        <taxon>Eukaryota</taxon>
        <taxon>Fungi</taxon>
        <taxon>Dikarya</taxon>
        <taxon>Ascomycota</taxon>
        <taxon>Pezizomycotina</taxon>
        <taxon>Sordariomycetes</taxon>
        <taxon>Hypocreomycetidae</taxon>
        <taxon>Hypocreales</taxon>
        <taxon>Cordycipitaceae</taxon>
        <taxon>Akanthomyces</taxon>
    </lineage>
</organism>
<dbReference type="PANTHER" id="PTHR46494">
    <property type="entry name" value="CORA FAMILY METAL ION TRANSPORTER (EUROFUNG)"/>
    <property type="match status" value="1"/>
</dbReference>
<dbReference type="SUPFAM" id="SSF144083">
    <property type="entry name" value="Magnesium transport protein CorA, transmembrane region"/>
    <property type="match status" value="1"/>
</dbReference>
<evidence type="ECO:0000256" key="5">
    <source>
        <dbReference type="SAM" id="Phobius"/>
    </source>
</evidence>
<reference evidence="6" key="1">
    <citation type="journal article" date="2023" name="Access Microbiol">
        <title>De-novo genome assembly for Akanthomyces muscarius, a biocontrol agent of insect agricultural pests.</title>
        <authorList>
            <person name="Erdos Z."/>
            <person name="Studholme D.J."/>
            <person name="Raymond B."/>
            <person name="Sharma M."/>
        </authorList>
    </citation>
    <scope>NUCLEOTIDE SEQUENCE</scope>
    <source>
        <strain evidence="6">Ve6</strain>
    </source>
</reference>
<dbReference type="GO" id="GO:0000287">
    <property type="term" value="F:magnesium ion binding"/>
    <property type="evidence" value="ECO:0007669"/>
    <property type="project" value="TreeGrafter"/>
</dbReference>
<dbReference type="PANTHER" id="PTHR46494:SF1">
    <property type="entry name" value="CORA FAMILY METAL ION TRANSPORTER (EUROFUNG)"/>
    <property type="match status" value="1"/>
</dbReference>
<feature type="transmembrane region" description="Helical" evidence="5">
    <location>
        <begin position="451"/>
        <end position="470"/>
    </location>
</feature>
<dbReference type="InterPro" id="IPR045863">
    <property type="entry name" value="CorA_TM1_TM2"/>
</dbReference>
<name>A0A9W8UHQ9_AKAMU</name>
<dbReference type="GO" id="GO:0005886">
    <property type="term" value="C:plasma membrane"/>
    <property type="evidence" value="ECO:0007669"/>
    <property type="project" value="UniProtKB-SubCell"/>
</dbReference>
<evidence type="ECO:0000256" key="4">
    <source>
        <dbReference type="ARBA" id="ARBA00023136"/>
    </source>
</evidence>
<dbReference type="Pfam" id="PF01544">
    <property type="entry name" value="CorA"/>
    <property type="match status" value="1"/>
</dbReference>
<gene>
    <name evidence="6" type="ORF">LMH87_001619</name>
</gene>
<comment type="caution">
    <text evidence="6">The sequence shown here is derived from an EMBL/GenBank/DDBJ whole genome shotgun (WGS) entry which is preliminary data.</text>
</comment>
<evidence type="ECO:0000313" key="6">
    <source>
        <dbReference type="EMBL" id="KAJ4147070.1"/>
    </source>
</evidence>
<dbReference type="GeneID" id="80888778"/>
<protein>
    <submittedName>
        <fullName evidence="6">Uncharacterized protein</fullName>
    </submittedName>
</protein>
<evidence type="ECO:0000256" key="1">
    <source>
        <dbReference type="ARBA" id="ARBA00004651"/>
    </source>
</evidence>
<accession>A0A9W8UHQ9</accession>
<comment type="subcellular location">
    <subcellularLocation>
        <location evidence="1">Cell membrane</location>
        <topology evidence="1">Multi-pass membrane protein</topology>
    </subcellularLocation>
</comment>
<feature type="transmembrane region" description="Helical" evidence="5">
    <location>
        <begin position="482"/>
        <end position="502"/>
    </location>
</feature>
<dbReference type="GO" id="GO:0015087">
    <property type="term" value="F:cobalt ion transmembrane transporter activity"/>
    <property type="evidence" value="ECO:0007669"/>
    <property type="project" value="TreeGrafter"/>
</dbReference>
<keyword evidence="7" id="KW-1185">Reference proteome</keyword>
<dbReference type="AlphaFoldDB" id="A0A9W8UHQ9"/>
<evidence type="ECO:0000256" key="2">
    <source>
        <dbReference type="ARBA" id="ARBA00022692"/>
    </source>
</evidence>
<keyword evidence="4 5" id="KW-0472">Membrane</keyword>
<dbReference type="GO" id="GO:0050897">
    <property type="term" value="F:cobalt ion binding"/>
    <property type="evidence" value="ECO:0007669"/>
    <property type="project" value="TreeGrafter"/>
</dbReference>
<sequence length="528" mass="59433">MKDNKVVKPTDGPENYARAIISLSKRYTSTSVFPGNNYVDLAEWILQDRNILRTKSGLSPKPPSLVHRAGATHDLVVVYYNADKKWHIEGYDSEKSQELHGDMHISAGDVGQIVFIRGFISPRWVSTVGSKYNVDPEFFRRHMDFLSVSIERAQQLRSSKITCGDSVVREYATLCSSFSIIEQWISLCVTKNTRGWTVVVWMDHGRPLEQSPPGPWTSHVLNKATPIPIIQHHPKMAFRTTTNRLKPEMNEASHTMQSTAVLPLQYDSIIALVDLARKAPTEPLSMCIPLFAHAAYSEVQFLNLMQAKIESYIEKMTDAVTTDVLSSLQYFSKILTRHAQQLKHSIFALDRLADRSAQQLHGMKSESTGPRSATGIQPTIDAEIGAPPSFQVGNNGGSFTVKGLLDDYEDLRERCINLSKLCSRGITLAMNRSIIDESRRAVEQSERVKKLTILATIFIPLGFCSSLFGMNIDILGQGSVEFWWFFVVCVPITLLAYVFYLWDSGAVIRWALRICIRGGQRRDSFKLP</sequence>
<keyword evidence="3 5" id="KW-1133">Transmembrane helix</keyword>
<keyword evidence="2 5" id="KW-0812">Transmembrane</keyword>
<proteinExistence type="predicted"/>
<dbReference type="Gene3D" id="1.20.58.340">
    <property type="entry name" value="Magnesium transport protein CorA, transmembrane region"/>
    <property type="match status" value="1"/>
</dbReference>
<dbReference type="EMBL" id="JAJHUN010000010">
    <property type="protein sequence ID" value="KAJ4147070.1"/>
    <property type="molecule type" value="Genomic_DNA"/>
</dbReference>